<dbReference type="Proteomes" id="UP001562457">
    <property type="component" value="Unassembled WGS sequence"/>
</dbReference>
<name>A0ABQ0D5G0_9HELI</name>
<keyword evidence="2" id="KW-1185">Reference proteome</keyword>
<reference evidence="1 2" key="1">
    <citation type="submission" date="2024-06" db="EMBL/GenBank/DDBJ databases">
        <title>Draft genome sequence of Helicobacter trogontum NHP16-4001.</title>
        <authorList>
            <person name="Rimbara E."/>
            <person name="Suzuki M."/>
        </authorList>
    </citation>
    <scope>NUCLEOTIDE SEQUENCE [LARGE SCALE GENOMIC DNA]</scope>
    <source>
        <strain evidence="1 2">NHP16-4001</strain>
    </source>
</reference>
<dbReference type="RefSeq" id="WP_369607658.1">
    <property type="nucleotide sequence ID" value="NZ_BAAFHN010000046.1"/>
</dbReference>
<sequence>MVDIIASLSYTIIQQPNDTVYIVSKNILPYNDYIIDTTIPIPVNTRTSNAIKARSSDSFDVTASKKEKPAILDFLGMFDGVFDPHKSTKEMKQELLLQEC</sequence>
<organism evidence="1 2">
    <name type="scientific">Helicobacter trogontum</name>
    <dbReference type="NCBI Taxonomy" id="50960"/>
    <lineage>
        <taxon>Bacteria</taxon>
        <taxon>Pseudomonadati</taxon>
        <taxon>Campylobacterota</taxon>
        <taxon>Epsilonproteobacteria</taxon>
        <taxon>Campylobacterales</taxon>
        <taxon>Helicobacteraceae</taxon>
        <taxon>Helicobacter</taxon>
    </lineage>
</organism>
<dbReference type="EMBL" id="BAAFHN010000046">
    <property type="protein sequence ID" value="GAB0173584.1"/>
    <property type="molecule type" value="Genomic_DNA"/>
</dbReference>
<accession>A0ABQ0D5G0</accession>
<gene>
    <name evidence="1" type="ORF">NHP164001_16040</name>
</gene>
<protein>
    <submittedName>
        <fullName evidence="1">Uncharacterized protein</fullName>
    </submittedName>
</protein>
<evidence type="ECO:0000313" key="1">
    <source>
        <dbReference type="EMBL" id="GAB0173584.1"/>
    </source>
</evidence>
<comment type="caution">
    <text evidence="1">The sequence shown here is derived from an EMBL/GenBank/DDBJ whole genome shotgun (WGS) entry which is preliminary data.</text>
</comment>
<proteinExistence type="predicted"/>
<evidence type="ECO:0000313" key="2">
    <source>
        <dbReference type="Proteomes" id="UP001562457"/>
    </source>
</evidence>